<protein>
    <submittedName>
        <fullName evidence="2">N-acetylneuraminate synthase</fullName>
        <ecNumber evidence="2">2.5.1.56</ecNumber>
    </submittedName>
</protein>
<dbReference type="EC" id="2.5.1.56" evidence="2"/>
<dbReference type="Gene3D" id="3.20.20.70">
    <property type="entry name" value="Aldolase class I"/>
    <property type="match status" value="1"/>
</dbReference>
<feature type="domain" description="AFP-like" evidence="1">
    <location>
        <begin position="141"/>
        <end position="200"/>
    </location>
</feature>
<proteinExistence type="predicted"/>
<dbReference type="EMBL" id="BBMS01000030">
    <property type="protein sequence ID" value="GAL27527.1"/>
    <property type="molecule type" value="Genomic_DNA"/>
</dbReference>
<dbReference type="PROSITE" id="PS50844">
    <property type="entry name" value="AFP_LIKE"/>
    <property type="match status" value="1"/>
</dbReference>
<dbReference type="Pfam" id="PF03102">
    <property type="entry name" value="NeuB"/>
    <property type="match status" value="1"/>
</dbReference>
<dbReference type="InterPro" id="IPR013132">
    <property type="entry name" value="PseI/NeuA/B-like_N"/>
</dbReference>
<dbReference type="InterPro" id="IPR057736">
    <property type="entry name" value="SAF_PseI/NeuA/NeuB"/>
</dbReference>
<dbReference type="InterPro" id="IPR013974">
    <property type="entry name" value="SAF"/>
</dbReference>
<name>A0ABQ0JFJ1_9VIBR</name>
<sequence>MIVSTGMNSTESVKATVQILEKHNADFALLHTTNLYPTPSHLVRLGAMQELQKAFPHVNVGLSDHTDSNLACIAAMSLGATIVERHFTDHMERPGPDIVNSMDTQSLKELLAASRVIPQMLGGTKQAAQEESVTMRFAFSTLVATKDIKKGDHFTVDNIWAKRPGTGEIPAAEYQETLGKLATVDIPSDTHIARNMIDEP</sequence>
<dbReference type="GO" id="GO:0050462">
    <property type="term" value="F:N-acetylneuraminate synthase activity"/>
    <property type="evidence" value="ECO:0007669"/>
    <property type="project" value="UniProtKB-EC"/>
</dbReference>
<dbReference type="InterPro" id="IPR036732">
    <property type="entry name" value="AFP_Neu5c_C_sf"/>
</dbReference>
<dbReference type="Pfam" id="PF08666">
    <property type="entry name" value="SAF"/>
    <property type="match status" value="1"/>
</dbReference>
<accession>A0ABQ0JFJ1</accession>
<keyword evidence="2" id="KW-0808">Transferase</keyword>
<dbReference type="InterPro" id="IPR013785">
    <property type="entry name" value="Aldolase_TIM"/>
</dbReference>
<reference evidence="3" key="1">
    <citation type="submission" date="2014-09" db="EMBL/GenBank/DDBJ databases">
        <title>Vibrio variabilis JCM 19239. (C206) whole genome shotgun sequence.</title>
        <authorList>
            <person name="Sawabe T."/>
            <person name="Meirelles P."/>
            <person name="Nakanishi M."/>
            <person name="Sayaka M."/>
            <person name="Hattori M."/>
            <person name="Ohkuma M."/>
        </authorList>
    </citation>
    <scope>NUCLEOTIDE SEQUENCE [LARGE SCALE GENOMIC DNA]</scope>
    <source>
        <strain evidence="3">JCM 19239</strain>
    </source>
</reference>
<dbReference type="SUPFAM" id="SSF51569">
    <property type="entry name" value="Aldolase"/>
    <property type="match status" value="1"/>
</dbReference>
<evidence type="ECO:0000313" key="2">
    <source>
        <dbReference type="EMBL" id="GAL27527.1"/>
    </source>
</evidence>
<dbReference type="CDD" id="cd11615">
    <property type="entry name" value="SAF_NeuB_like"/>
    <property type="match status" value="1"/>
</dbReference>
<dbReference type="PANTHER" id="PTHR42966:SF1">
    <property type="entry name" value="SIALIC ACID SYNTHASE"/>
    <property type="match status" value="1"/>
</dbReference>
<keyword evidence="3" id="KW-1185">Reference proteome</keyword>
<dbReference type="SMART" id="SM00858">
    <property type="entry name" value="SAF"/>
    <property type="match status" value="1"/>
</dbReference>
<dbReference type="Proteomes" id="UP000029223">
    <property type="component" value="Unassembled WGS sequence"/>
</dbReference>
<dbReference type="InterPro" id="IPR006190">
    <property type="entry name" value="SAF_AFP_Neu5Ac"/>
</dbReference>
<gene>
    <name evidence="2" type="ORF">JCM19239_2489</name>
</gene>
<dbReference type="InterPro" id="IPR051690">
    <property type="entry name" value="PseI-like"/>
</dbReference>
<organism evidence="2 3">
    <name type="scientific">Vibrio variabilis</name>
    <dbReference type="NCBI Taxonomy" id="990271"/>
    <lineage>
        <taxon>Bacteria</taxon>
        <taxon>Pseudomonadati</taxon>
        <taxon>Pseudomonadota</taxon>
        <taxon>Gammaproteobacteria</taxon>
        <taxon>Vibrionales</taxon>
        <taxon>Vibrionaceae</taxon>
        <taxon>Vibrio</taxon>
    </lineage>
</organism>
<evidence type="ECO:0000313" key="3">
    <source>
        <dbReference type="Proteomes" id="UP000029223"/>
    </source>
</evidence>
<comment type="caution">
    <text evidence="2">The sequence shown here is derived from an EMBL/GenBank/DDBJ whole genome shotgun (WGS) entry which is preliminary data.</text>
</comment>
<dbReference type="Gene3D" id="3.90.1210.10">
    <property type="entry name" value="Antifreeze-like/N-acetylneuraminic acid synthase C-terminal domain"/>
    <property type="match status" value="1"/>
</dbReference>
<evidence type="ECO:0000259" key="1">
    <source>
        <dbReference type="PROSITE" id="PS50844"/>
    </source>
</evidence>
<dbReference type="SUPFAM" id="SSF51269">
    <property type="entry name" value="AFP III-like domain"/>
    <property type="match status" value="1"/>
</dbReference>
<dbReference type="PANTHER" id="PTHR42966">
    <property type="entry name" value="N-ACETYLNEURAMINATE SYNTHASE"/>
    <property type="match status" value="1"/>
</dbReference>